<dbReference type="Proteomes" id="UP000254134">
    <property type="component" value="Unassembled WGS sequence"/>
</dbReference>
<keyword evidence="3" id="KW-1185">Reference proteome</keyword>
<gene>
    <name evidence="2" type="ORF">Gocc_0925</name>
</gene>
<name>A0A7M2YY98_9ACTN</name>
<feature type="transmembrane region" description="Helical" evidence="1">
    <location>
        <begin position="29"/>
        <end position="51"/>
    </location>
</feature>
<feature type="transmembrane region" description="Helical" evidence="1">
    <location>
        <begin position="72"/>
        <end position="97"/>
    </location>
</feature>
<sequence>MWSLAAGVLAVATLPLAIFATRYSRSYDLLQAGFAIPIAAALGVAAVALAGRARTRDALSLGRAGGLGAARAGRILGILALCLGCSAAISLAVYGLLLSIA</sequence>
<dbReference type="EMBL" id="QQZY01000002">
    <property type="protein sequence ID" value="RDI75127.1"/>
    <property type="molecule type" value="Genomic_DNA"/>
</dbReference>
<evidence type="ECO:0000313" key="2">
    <source>
        <dbReference type="EMBL" id="RDI75127.1"/>
    </source>
</evidence>
<dbReference type="RefSeq" id="WP_114795361.1">
    <property type="nucleotide sequence ID" value="NZ_QQZY01000002.1"/>
</dbReference>
<reference evidence="2 3" key="1">
    <citation type="submission" date="2018-07" db="EMBL/GenBank/DDBJ databases">
        <title>High-quality-draft genome sequence of Gaiella occulta.</title>
        <authorList>
            <person name="Severino R."/>
            <person name="Froufe H.J.C."/>
            <person name="Rainey F.A."/>
            <person name="Barroso C."/>
            <person name="Albuquerque L."/>
            <person name="Lobo-Da-Cunha A."/>
            <person name="Da Costa M.S."/>
            <person name="Egas C."/>
        </authorList>
    </citation>
    <scope>NUCLEOTIDE SEQUENCE [LARGE SCALE GENOMIC DNA]</scope>
    <source>
        <strain evidence="2 3">F2-233</strain>
    </source>
</reference>
<organism evidence="2 3">
    <name type="scientific">Gaiella occulta</name>
    <dbReference type="NCBI Taxonomy" id="1002870"/>
    <lineage>
        <taxon>Bacteria</taxon>
        <taxon>Bacillati</taxon>
        <taxon>Actinomycetota</taxon>
        <taxon>Thermoleophilia</taxon>
        <taxon>Gaiellales</taxon>
        <taxon>Gaiellaceae</taxon>
        <taxon>Gaiella</taxon>
    </lineage>
</organism>
<evidence type="ECO:0000313" key="3">
    <source>
        <dbReference type="Proteomes" id="UP000254134"/>
    </source>
</evidence>
<keyword evidence="1" id="KW-1133">Transmembrane helix</keyword>
<evidence type="ECO:0000256" key="1">
    <source>
        <dbReference type="SAM" id="Phobius"/>
    </source>
</evidence>
<reference evidence="3" key="2">
    <citation type="journal article" date="2019" name="MicrobiologyOpen">
        <title>High-quality draft genome sequence of Gaiella occulta isolated from a 150 meter deep mineral water borehole and comparison with the genome sequences of other deep-branching lineages of the phylum Actinobacteria.</title>
        <authorList>
            <person name="Severino R."/>
            <person name="Froufe H.J.C."/>
            <person name="Barroso C."/>
            <person name="Albuquerque L."/>
            <person name="Lobo-da-Cunha A."/>
            <person name="da Costa M.S."/>
            <person name="Egas C."/>
        </authorList>
    </citation>
    <scope>NUCLEOTIDE SEQUENCE [LARGE SCALE GENOMIC DNA]</scope>
    <source>
        <strain evidence="3">F2-233</strain>
    </source>
</reference>
<accession>A0A7M2YY98</accession>
<protein>
    <submittedName>
        <fullName evidence="2">Uncharacterized protein</fullName>
    </submittedName>
</protein>
<dbReference type="AlphaFoldDB" id="A0A7M2YY98"/>
<keyword evidence="1" id="KW-0812">Transmembrane</keyword>
<comment type="caution">
    <text evidence="2">The sequence shown here is derived from an EMBL/GenBank/DDBJ whole genome shotgun (WGS) entry which is preliminary data.</text>
</comment>
<proteinExistence type="predicted"/>
<keyword evidence="1" id="KW-0472">Membrane</keyword>